<dbReference type="Proteomes" id="UP000324222">
    <property type="component" value="Unassembled WGS sequence"/>
</dbReference>
<reference evidence="2 3" key="1">
    <citation type="submission" date="2019-05" db="EMBL/GenBank/DDBJ databases">
        <title>Another draft genome of Portunus trituberculatus and its Hox gene families provides insights of decapod evolution.</title>
        <authorList>
            <person name="Jeong J.-H."/>
            <person name="Song I."/>
            <person name="Kim S."/>
            <person name="Choi T."/>
            <person name="Kim D."/>
            <person name="Ryu S."/>
            <person name="Kim W."/>
        </authorList>
    </citation>
    <scope>NUCLEOTIDE SEQUENCE [LARGE SCALE GENOMIC DNA]</scope>
    <source>
        <tissue evidence="2">Muscle</tissue>
    </source>
</reference>
<keyword evidence="3" id="KW-1185">Reference proteome</keyword>
<sequence length="82" mass="9113">MALTSSLHSPLMTPCSPHDPQTKSEKKFRTFFRDIFSRTFSPSLFRSFSSLPPSLSPPTYPSHPSTLSLSLLRPSPFSDDGP</sequence>
<feature type="region of interest" description="Disordered" evidence="1">
    <location>
        <begin position="51"/>
        <end position="82"/>
    </location>
</feature>
<proteinExistence type="predicted"/>
<name>A0A5B7J376_PORTR</name>
<evidence type="ECO:0000313" key="2">
    <source>
        <dbReference type="EMBL" id="MPC87368.1"/>
    </source>
</evidence>
<organism evidence="2 3">
    <name type="scientific">Portunus trituberculatus</name>
    <name type="common">Swimming crab</name>
    <name type="synonym">Neptunus trituberculatus</name>
    <dbReference type="NCBI Taxonomy" id="210409"/>
    <lineage>
        <taxon>Eukaryota</taxon>
        <taxon>Metazoa</taxon>
        <taxon>Ecdysozoa</taxon>
        <taxon>Arthropoda</taxon>
        <taxon>Crustacea</taxon>
        <taxon>Multicrustacea</taxon>
        <taxon>Malacostraca</taxon>
        <taxon>Eumalacostraca</taxon>
        <taxon>Eucarida</taxon>
        <taxon>Decapoda</taxon>
        <taxon>Pleocyemata</taxon>
        <taxon>Brachyura</taxon>
        <taxon>Eubrachyura</taxon>
        <taxon>Portunoidea</taxon>
        <taxon>Portunidae</taxon>
        <taxon>Portuninae</taxon>
        <taxon>Portunus</taxon>
    </lineage>
</organism>
<evidence type="ECO:0000256" key="1">
    <source>
        <dbReference type="SAM" id="MobiDB-lite"/>
    </source>
</evidence>
<protein>
    <submittedName>
        <fullName evidence="2">Uncharacterized protein</fullName>
    </submittedName>
</protein>
<dbReference type="EMBL" id="VSRR010074296">
    <property type="protein sequence ID" value="MPC87368.1"/>
    <property type="molecule type" value="Genomic_DNA"/>
</dbReference>
<accession>A0A5B7J376</accession>
<evidence type="ECO:0000313" key="3">
    <source>
        <dbReference type="Proteomes" id="UP000324222"/>
    </source>
</evidence>
<comment type="caution">
    <text evidence="2">The sequence shown here is derived from an EMBL/GenBank/DDBJ whole genome shotgun (WGS) entry which is preliminary data.</text>
</comment>
<gene>
    <name evidence="2" type="ORF">E2C01_082229</name>
</gene>
<feature type="compositionally biased region" description="Low complexity" evidence="1">
    <location>
        <begin position="62"/>
        <end position="82"/>
    </location>
</feature>
<dbReference type="AlphaFoldDB" id="A0A5B7J376"/>
<feature type="region of interest" description="Disordered" evidence="1">
    <location>
        <begin position="1"/>
        <end position="24"/>
    </location>
</feature>